<dbReference type="AlphaFoldDB" id="A0A828QX49"/>
<dbReference type="Gene3D" id="3.30.9.10">
    <property type="entry name" value="D-Amino Acid Oxidase, subunit A, domain 2"/>
    <property type="match status" value="1"/>
</dbReference>
<evidence type="ECO:0000313" key="6">
    <source>
        <dbReference type="EMBL" id="EFU71620.1"/>
    </source>
</evidence>
<evidence type="ECO:0000256" key="2">
    <source>
        <dbReference type="ARBA" id="ARBA00022630"/>
    </source>
</evidence>
<evidence type="ECO:0000313" key="7">
    <source>
        <dbReference type="Proteomes" id="UP000005813"/>
    </source>
</evidence>
<evidence type="ECO:0000259" key="5">
    <source>
        <dbReference type="Pfam" id="PF01266"/>
    </source>
</evidence>
<sequence>MKGGVKMLYDIAIIGSGTVGAFAGYYAAKAGKKVCLIDKFQAPHTLGSYHGDTRIFRIAYGEGSKYIPLLQEAYTLWGEFEKAHKIKLFERGGLLNVGSYNNDFMQNILTSIKEFKLNTKQLNAKEIYENYGIKIAKDCFGILESDTGFVYSDLSVSRAILEAQNLGADILIDTLKNVDKKEDIFTLHFENKEKIKAKQILICAGSFVNEVLDCFDFELAPVCVKAKRKVVHWYESLGHYPISKLSSFIIEFENDHFYGFYDFKDGLKIGRDQSGQFINNREERKDFGAYEEDFREIDVYIKNFFPKIGSFKKGSVCSYPLSADNDFIIDFLSENVFFIGGLSHGFKFAPALGKFGFEALNSSKLNEDIQKHFSLSRFKR</sequence>
<dbReference type="GO" id="GO:0005829">
    <property type="term" value="C:cytosol"/>
    <property type="evidence" value="ECO:0007669"/>
    <property type="project" value="TreeGrafter"/>
</dbReference>
<dbReference type="InterPro" id="IPR006076">
    <property type="entry name" value="FAD-dep_OxRdtase"/>
</dbReference>
<dbReference type="PANTHER" id="PTHR10961:SF7">
    <property type="entry name" value="FAD DEPENDENT OXIDOREDUCTASE DOMAIN-CONTAINING PROTEIN"/>
    <property type="match status" value="1"/>
</dbReference>
<comment type="cofactor">
    <cofactor evidence="1">
        <name>FAD</name>
        <dbReference type="ChEBI" id="CHEBI:57692"/>
    </cofactor>
</comment>
<dbReference type="GO" id="GO:0008115">
    <property type="term" value="F:sarcosine oxidase activity"/>
    <property type="evidence" value="ECO:0007669"/>
    <property type="project" value="TreeGrafter"/>
</dbReference>
<dbReference type="NCBIfam" id="NF008425">
    <property type="entry name" value="PRK11259.1"/>
    <property type="match status" value="1"/>
</dbReference>
<dbReference type="GO" id="GO:0050660">
    <property type="term" value="F:flavin adenine dinucleotide binding"/>
    <property type="evidence" value="ECO:0007669"/>
    <property type="project" value="InterPro"/>
</dbReference>
<evidence type="ECO:0000256" key="3">
    <source>
        <dbReference type="ARBA" id="ARBA00022827"/>
    </source>
</evidence>
<reference evidence="6 7" key="1">
    <citation type="submission" date="2010-12" db="EMBL/GenBank/DDBJ databases">
        <authorList>
            <person name="Muzny D."/>
            <person name="Qin X."/>
            <person name="Buhay C."/>
            <person name="Dugan-Rocha S."/>
            <person name="Ding Y."/>
            <person name="Chen G."/>
            <person name="Hawes A."/>
            <person name="Holder M."/>
            <person name="Jhangiani S."/>
            <person name="Johnson A."/>
            <person name="Khan Z."/>
            <person name="Li Z."/>
            <person name="Liu W."/>
            <person name="Liu X."/>
            <person name="Perez L."/>
            <person name="Shen H."/>
            <person name="Wang Q."/>
            <person name="Watt J."/>
            <person name="Xi L."/>
            <person name="Xin Y."/>
            <person name="Zhou J."/>
            <person name="Deng J."/>
            <person name="Jiang H."/>
            <person name="Liu Y."/>
            <person name="Qu J."/>
            <person name="Song X.-Z."/>
            <person name="Zhang L."/>
            <person name="Villasana D."/>
            <person name="Johnson A."/>
            <person name="Liu J."/>
            <person name="Liyanage D."/>
            <person name="Lorensuhewa L."/>
            <person name="Robinson T."/>
            <person name="Song A."/>
            <person name="Song B.-B."/>
            <person name="Dinh H."/>
            <person name="Thornton R."/>
            <person name="Coyle M."/>
            <person name="Francisco L."/>
            <person name="Jackson L."/>
            <person name="Javaid M."/>
            <person name="Korchina V."/>
            <person name="Kovar C."/>
            <person name="Mata R."/>
            <person name="Mathew T."/>
            <person name="Ngo R."/>
            <person name="Nguyen L."/>
            <person name="Nguyen N."/>
            <person name="Okwuonu G."/>
            <person name="Ongeri F."/>
            <person name="Pham C."/>
            <person name="Simmons D."/>
            <person name="Wilczek-Boney K."/>
            <person name="Hale W."/>
            <person name="Jakkamsetti A."/>
            <person name="Pham P."/>
            <person name="Ruth R."/>
            <person name="San Lucas F."/>
            <person name="Warren J."/>
            <person name="Zhang J."/>
            <person name="Zhao Z."/>
            <person name="Zhou C."/>
            <person name="Zhu D."/>
            <person name="Lee S."/>
            <person name="Bess C."/>
            <person name="Blankenburg K."/>
            <person name="Forbes L."/>
            <person name="Fu Q."/>
            <person name="Gubbala S."/>
            <person name="Hirani K."/>
            <person name="Jayaseelan J.C."/>
            <person name="Lara F."/>
            <person name="Munidasa M."/>
            <person name="Palculict T."/>
            <person name="Patil S."/>
            <person name="Pu L.-L."/>
            <person name="Saada N."/>
            <person name="Tang L."/>
            <person name="Weissenberger G."/>
            <person name="Zhu Y."/>
            <person name="Hemphill L."/>
            <person name="Shang Y."/>
            <person name="Youmans B."/>
            <person name="Ayvaz T."/>
            <person name="Ross M."/>
            <person name="Santibanez J."/>
            <person name="Aqrawi P."/>
            <person name="Gross S."/>
            <person name="Joshi V."/>
            <person name="Fowler G."/>
            <person name="Nazareth L."/>
            <person name="Reid J."/>
            <person name="Worley K."/>
            <person name="Petrosino J."/>
            <person name="Highlander S."/>
            <person name="Gibbs R."/>
        </authorList>
    </citation>
    <scope>NUCLEOTIDE SEQUENCE [LARGE SCALE GENOMIC DNA]</scope>
    <source>
        <strain evidence="6 7">JV21</strain>
    </source>
</reference>
<dbReference type="Gene3D" id="3.50.50.60">
    <property type="entry name" value="FAD/NAD(P)-binding domain"/>
    <property type="match status" value="1"/>
</dbReference>
<evidence type="ECO:0000256" key="4">
    <source>
        <dbReference type="ARBA" id="ARBA00023002"/>
    </source>
</evidence>
<proteinExistence type="predicted"/>
<dbReference type="SUPFAM" id="SSF51905">
    <property type="entry name" value="FAD/NAD(P)-binding domain"/>
    <property type="match status" value="1"/>
</dbReference>
<keyword evidence="3" id="KW-0274">FAD</keyword>
<dbReference type="EMBL" id="AEPU01000022">
    <property type="protein sequence ID" value="EFU71620.1"/>
    <property type="molecule type" value="Genomic_DNA"/>
</dbReference>
<keyword evidence="4 6" id="KW-0560">Oxidoreductase</keyword>
<evidence type="ECO:0000256" key="1">
    <source>
        <dbReference type="ARBA" id="ARBA00001974"/>
    </source>
</evidence>
<name>A0A828QX49_CAMUP</name>
<keyword evidence="2" id="KW-0285">Flavoprotein</keyword>
<protein>
    <submittedName>
        <fullName evidence="6">N-methyl-L-tryptophan oxidase</fullName>
        <ecNumber evidence="6">1.5.3.-</ecNumber>
    </submittedName>
</protein>
<dbReference type="InterPro" id="IPR045170">
    <property type="entry name" value="MTOX"/>
</dbReference>
<organism evidence="6 7">
    <name type="scientific">Campylobacter upsaliensis JV21</name>
    <dbReference type="NCBI Taxonomy" id="888826"/>
    <lineage>
        <taxon>Bacteria</taxon>
        <taxon>Pseudomonadati</taxon>
        <taxon>Campylobacterota</taxon>
        <taxon>Epsilonproteobacteria</taxon>
        <taxon>Campylobacterales</taxon>
        <taxon>Campylobacteraceae</taxon>
        <taxon>Campylobacter</taxon>
    </lineage>
</organism>
<feature type="domain" description="FAD dependent oxidoreductase" evidence="5">
    <location>
        <begin position="10"/>
        <end position="354"/>
    </location>
</feature>
<accession>A0A828QX49</accession>
<comment type="caution">
    <text evidence="6">The sequence shown here is derived from an EMBL/GenBank/DDBJ whole genome shotgun (WGS) entry which is preliminary data.</text>
</comment>
<dbReference type="PANTHER" id="PTHR10961">
    <property type="entry name" value="PEROXISOMAL SARCOSINE OXIDASE"/>
    <property type="match status" value="1"/>
</dbReference>
<dbReference type="SUPFAM" id="SSF54373">
    <property type="entry name" value="FAD-linked reductases, C-terminal domain"/>
    <property type="match status" value="1"/>
</dbReference>
<dbReference type="InterPro" id="IPR036188">
    <property type="entry name" value="FAD/NAD-bd_sf"/>
</dbReference>
<dbReference type="Pfam" id="PF01266">
    <property type="entry name" value="DAO"/>
    <property type="match status" value="1"/>
</dbReference>
<dbReference type="Proteomes" id="UP000005813">
    <property type="component" value="Unassembled WGS sequence"/>
</dbReference>
<dbReference type="EC" id="1.5.3.-" evidence="6"/>
<gene>
    <name evidence="6" type="ORF">HMPREF9400_1159</name>
</gene>